<dbReference type="Proteomes" id="UP000094472">
    <property type="component" value="Unassembled WGS sequence"/>
</dbReference>
<evidence type="ECO:0000256" key="1">
    <source>
        <dbReference type="SAM" id="Phobius"/>
    </source>
</evidence>
<keyword evidence="1" id="KW-0812">Transmembrane</keyword>
<organism evidence="2 3">
    <name type="scientific">Methyloceanibacter superfactus</name>
    <dbReference type="NCBI Taxonomy" id="1774969"/>
    <lineage>
        <taxon>Bacteria</taxon>
        <taxon>Pseudomonadati</taxon>
        <taxon>Pseudomonadota</taxon>
        <taxon>Alphaproteobacteria</taxon>
        <taxon>Hyphomicrobiales</taxon>
        <taxon>Hyphomicrobiaceae</taxon>
        <taxon>Methyloceanibacter</taxon>
    </lineage>
</organism>
<evidence type="ECO:0000313" key="3">
    <source>
        <dbReference type="Proteomes" id="UP000094472"/>
    </source>
</evidence>
<proteinExistence type="predicted"/>
<sequence length="70" mass="7971">MGSTWAVDLANTGAVYPWQGYELIMVIVAVALWILWHIIQLREEKAEFAEDIQKYGSKEGIKKALDEHPV</sequence>
<name>A0A1E3W3V7_9HYPH</name>
<keyword evidence="1" id="KW-0472">Membrane</keyword>
<dbReference type="RefSeq" id="WP_069441061.1">
    <property type="nucleotide sequence ID" value="NZ_LPWF01000013.1"/>
</dbReference>
<dbReference type="EMBL" id="LPWF01000013">
    <property type="protein sequence ID" value="ODS00489.1"/>
    <property type="molecule type" value="Genomic_DNA"/>
</dbReference>
<dbReference type="AlphaFoldDB" id="A0A1E3W3V7"/>
<evidence type="ECO:0000313" key="2">
    <source>
        <dbReference type="EMBL" id="ODS00489.1"/>
    </source>
</evidence>
<gene>
    <name evidence="2" type="ORF">AUC69_01145</name>
</gene>
<keyword evidence="1" id="KW-1133">Transmembrane helix</keyword>
<protein>
    <submittedName>
        <fullName evidence="2">Uncharacterized protein</fullName>
    </submittedName>
</protein>
<dbReference type="OrthoDB" id="8450688at2"/>
<feature type="transmembrane region" description="Helical" evidence="1">
    <location>
        <begin position="20"/>
        <end position="39"/>
    </location>
</feature>
<reference evidence="2 3" key="1">
    <citation type="journal article" date="2016" name="Environ. Microbiol.">
        <title>New Methyloceanibacter diversity from North Sea sediments includes methanotroph containing solely the soluble methane monooxygenase.</title>
        <authorList>
            <person name="Vekeman B."/>
            <person name="Kerckhof F.M."/>
            <person name="Cremers G."/>
            <person name="de Vos P."/>
            <person name="Vandamme P."/>
            <person name="Boon N."/>
            <person name="Op den Camp H.J."/>
            <person name="Heylen K."/>
        </authorList>
    </citation>
    <scope>NUCLEOTIDE SEQUENCE [LARGE SCALE GENOMIC DNA]</scope>
    <source>
        <strain evidence="2 3">R-67175</strain>
    </source>
</reference>
<comment type="caution">
    <text evidence="2">The sequence shown here is derived from an EMBL/GenBank/DDBJ whole genome shotgun (WGS) entry which is preliminary data.</text>
</comment>
<accession>A0A1E3W3V7</accession>
<keyword evidence="3" id="KW-1185">Reference proteome</keyword>